<evidence type="ECO:0000256" key="1">
    <source>
        <dbReference type="PROSITE-ProRule" id="PRU00371"/>
    </source>
</evidence>
<dbReference type="GO" id="GO:0006357">
    <property type="term" value="P:regulation of transcription by RNA polymerase II"/>
    <property type="evidence" value="ECO:0007669"/>
    <property type="project" value="TreeGrafter"/>
</dbReference>
<sequence length="255" mass="29634">MSSEIRLVQEIEKFECLYNNFLPEYNRKDLAEEAWAQVSSSTELSVAECKEKWRNIRSSLLRNLKPSEKPRKPYYLIPYLHFLIPFLKPINNLEQKDEPNTSKDSDIFICAVKSEDECQLICDTINSEIISDEDSHIERVQSHSNSVPNKRKRKEGNSSIKRKRQETEIAYDISSIPSSDAPRTVCEAMRYFLLSLLPEFETMSEDQIRQFKIKVMMAIDDIKSNGGKIKPLPDSTSNRLQKRLINLLLKNLEKS</sequence>
<reference evidence="3 4" key="1">
    <citation type="journal article" date="2011" name="Cell">
        <title>The monarch butterfly genome yields insights into long-distance migration.</title>
        <authorList>
            <person name="Zhan S."/>
            <person name="Merlin C."/>
            <person name="Boore J.L."/>
            <person name="Reppert S.M."/>
        </authorList>
    </citation>
    <scope>NUCLEOTIDE SEQUENCE [LARGE SCALE GENOMIC DNA]</scope>
    <source>
        <strain evidence="3">F-2</strain>
    </source>
</reference>
<dbReference type="OrthoDB" id="6147983at2759"/>
<dbReference type="eggNOG" id="ENOG502S711">
    <property type="taxonomic scope" value="Eukaryota"/>
</dbReference>
<organism evidence="3 4">
    <name type="scientific">Danaus plexippus plexippus</name>
    <dbReference type="NCBI Taxonomy" id="278856"/>
    <lineage>
        <taxon>Eukaryota</taxon>
        <taxon>Metazoa</taxon>
        <taxon>Ecdysozoa</taxon>
        <taxon>Arthropoda</taxon>
        <taxon>Hexapoda</taxon>
        <taxon>Insecta</taxon>
        <taxon>Pterygota</taxon>
        <taxon>Neoptera</taxon>
        <taxon>Endopterygota</taxon>
        <taxon>Lepidoptera</taxon>
        <taxon>Glossata</taxon>
        <taxon>Ditrysia</taxon>
        <taxon>Papilionoidea</taxon>
        <taxon>Nymphalidae</taxon>
        <taxon>Danainae</taxon>
        <taxon>Danaini</taxon>
        <taxon>Danaina</taxon>
        <taxon>Danaus</taxon>
        <taxon>Danaus</taxon>
    </lineage>
</organism>
<dbReference type="PANTHER" id="PTHR12243:SF60">
    <property type="entry name" value="SI:CH211-15D5.12-RELATED"/>
    <property type="match status" value="1"/>
</dbReference>
<keyword evidence="4" id="KW-1185">Reference proteome</keyword>
<dbReference type="GO" id="GO:0005667">
    <property type="term" value="C:transcription regulator complex"/>
    <property type="evidence" value="ECO:0007669"/>
    <property type="project" value="TreeGrafter"/>
</dbReference>
<dbReference type="KEGG" id="dpl:KGM_206170"/>
<name>A0A212F412_DANPL</name>
<dbReference type="GO" id="GO:0005634">
    <property type="term" value="C:nucleus"/>
    <property type="evidence" value="ECO:0007669"/>
    <property type="project" value="UniProtKB-SubCell"/>
</dbReference>
<proteinExistence type="predicted"/>
<feature type="compositionally biased region" description="Basic residues" evidence="2">
    <location>
        <begin position="149"/>
        <end position="163"/>
    </location>
</feature>
<accession>A0A212F412</accession>
<feature type="region of interest" description="Disordered" evidence="2">
    <location>
        <begin position="134"/>
        <end position="163"/>
    </location>
</feature>
<dbReference type="InterPro" id="IPR004210">
    <property type="entry name" value="BESS_motif"/>
</dbReference>
<comment type="subcellular location">
    <subcellularLocation>
        <location evidence="1">Nucleus</location>
    </subcellularLocation>
</comment>
<dbReference type="PROSITE" id="PS51029">
    <property type="entry name" value="MADF"/>
    <property type="match status" value="1"/>
</dbReference>
<protein>
    <submittedName>
        <fullName evidence="3">Uncharacterized protein</fullName>
    </submittedName>
</protein>
<gene>
    <name evidence="3" type="ORF">KGM_206170</name>
</gene>
<comment type="caution">
    <text evidence="3">The sequence shown here is derived from an EMBL/GenBank/DDBJ whole genome shotgun (WGS) entry which is preliminary data.</text>
</comment>
<dbReference type="GO" id="GO:0003677">
    <property type="term" value="F:DNA binding"/>
    <property type="evidence" value="ECO:0007669"/>
    <property type="project" value="InterPro"/>
</dbReference>
<dbReference type="Pfam" id="PF02944">
    <property type="entry name" value="BESS"/>
    <property type="match status" value="1"/>
</dbReference>
<dbReference type="SMART" id="SM00595">
    <property type="entry name" value="MADF"/>
    <property type="match status" value="1"/>
</dbReference>
<dbReference type="InterPro" id="IPR006578">
    <property type="entry name" value="MADF-dom"/>
</dbReference>
<dbReference type="EMBL" id="AGBW02010454">
    <property type="protein sequence ID" value="OWR48477.1"/>
    <property type="molecule type" value="Genomic_DNA"/>
</dbReference>
<evidence type="ECO:0000256" key="2">
    <source>
        <dbReference type="SAM" id="MobiDB-lite"/>
    </source>
</evidence>
<evidence type="ECO:0000313" key="4">
    <source>
        <dbReference type="Proteomes" id="UP000007151"/>
    </source>
</evidence>
<dbReference type="Proteomes" id="UP000007151">
    <property type="component" value="Unassembled WGS sequence"/>
</dbReference>
<dbReference type="PROSITE" id="PS51031">
    <property type="entry name" value="BESS"/>
    <property type="match status" value="1"/>
</dbReference>
<dbReference type="Pfam" id="PF10545">
    <property type="entry name" value="MADF_DNA_bdg"/>
    <property type="match status" value="1"/>
</dbReference>
<dbReference type="InterPro" id="IPR039353">
    <property type="entry name" value="TF_Adf1"/>
</dbReference>
<dbReference type="PANTHER" id="PTHR12243">
    <property type="entry name" value="MADF DOMAIN TRANSCRIPTION FACTOR"/>
    <property type="match status" value="1"/>
</dbReference>
<dbReference type="FunCoup" id="A0A212F412">
    <property type="interactions" value="22"/>
</dbReference>
<dbReference type="AlphaFoldDB" id="A0A212F412"/>
<keyword evidence="1" id="KW-0539">Nucleus</keyword>
<evidence type="ECO:0000313" key="3">
    <source>
        <dbReference type="EMBL" id="OWR48477.1"/>
    </source>
</evidence>